<gene>
    <name evidence="2" type="ORF">UFOVP650_6</name>
</gene>
<accession>A0A6J5N6A2</accession>
<dbReference type="EMBL" id="LR796623">
    <property type="protein sequence ID" value="CAB4154443.1"/>
    <property type="molecule type" value="Genomic_DNA"/>
</dbReference>
<organism evidence="2">
    <name type="scientific">uncultured Caudovirales phage</name>
    <dbReference type="NCBI Taxonomy" id="2100421"/>
    <lineage>
        <taxon>Viruses</taxon>
        <taxon>Duplodnaviria</taxon>
        <taxon>Heunggongvirae</taxon>
        <taxon>Uroviricota</taxon>
        <taxon>Caudoviricetes</taxon>
        <taxon>Peduoviridae</taxon>
        <taxon>Maltschvirus</taxon>
        <taxon>Maltschvirus maltsch</taxon>
    </lineage>
</organism>
<proteinExistence type="predicted"/>
<evidence type="ECO:0000313" key="2">
    <source>
        <dbReference type="EMBL" id="CAB4154443.1"/>
    </source>
</evidence>
<reference evidence="2" key="1">
    <citation type="submission" date="2020-04" db="EMBL/GenBank/DDBJ databases">
        <authorList>
            <person name="Chiriac C."/>
            <person name="Salcher M."/>
            <person name="Ghai R."/>
            <person name="Kavagutti S V."/>
        </authorList>
    </citation>
    <scope>NUCLEOTIDE SEQUENCE</scope>
</reference>
<feature type="region of interest" description="Disordered" evidence="1">
    <location>
        <begin position="126"/>
        <end position="155"/>
    </location>
</feature>
<sequence>MGGALNGATPPETTMSTYVLTDEQYLQALIWGAANLGFLPGLKLDAATSSRVDEVRAEPVENGVILKVWLRVAGSLPVPPPDPAVIQLAIAELGDLAVPSVKVIANWTRQQLEEVARWAVAAKSGNRGDLPSVLDKPRRARRARGSSEPPPEGIQ</sequence>
<name>A0A6J5N6A2_9CAUD</name>
<evidence type="ECO:0000256" key="1">
    <source>
        <dbReference type="SAM" id="MobiDB-lite"/>
    </source>
</evidence>
<protein>
    <submittedName>
        <fullName evidence="2">Uncharacterized protein</fullName>
    </submittedName>
</protein>